<sequence>MRLQSLVRFSLLVSVTVGVLAAEERVPYADDLTEGQGYNTFLGAGCMHGAVNVGRVSSDMADQVEVEYSAERITDYKQLVRSLDVGASTAMSSMAMPGIHSEGSISARFLDRSELERSFLTYLVRVDVRRQPVSRSTYGFKWTTPHNANRTYCDRFISGFVKGGALFARVSIITKDESKGREVDQSAKAAFSIYGINTRVTQSIKEQMDSIYKHSEVRIYLHYVGAKPVVQGKPITGRHLDLLRLKDTADAFLDAAKKHEWKRFAQLERYTNVPDFRDAFQPPDYSEAKDRSWSVLVDFSDLLSLQKDVRQVGPERYVNGRTTLEALDGRLTDALKRHREWVDAVSQRPEASRVRPWVGSPSDWRAEFLRSIRRTTWIAQRLRLRNGGWTDIMDKRLRPGAKKLFEIKAFGFGGVPGATRLVFGRRRNKDSYTCLLGRDVPRDWEVLSALWVFATPVPGYSNETVQVSGVPQLNSIQLRLGAIPEQGLLKRQETTLFGFYVTK</sequence>
<organism evidence="2 3">
    <name type="scientific">Ophiocordyceps unilateralis</name>
    <name type="common">Zombie-ant fungus</name>
    <name type="synonym">Torrubia unilateralis</name>
    <dbReference type="NCBI Taxonomy" id="268505"/>
    <lineage>
        <taxon>Eukaryota</taxon>
        <taxon>Fungi</taxon>
        <taxon>Dikarya</taxon>
        <taxon>Ascomycota</taxon>
        <taxon>Pezizomycotina</taxon>
        <taxon>Sordariomycetes</taxon>
        <taxon>Hypocreomycetidae</taxon>
        <taxon>Hypocreales</taxon>
        <taxon>Ophiocordycipitaceae</taxon>
        <taxon>Ophiocordyceps</taxon>
    </lineage>
</organism>
<reference evidence="2 3" key="1">
    <citation type="journal article" date="2015" name="BMC Genomics">
        <title>Gene expression during zombie ant biting behavior reflects the complexity underlying fungal parasitic behavioral manipulation.</title>
        <authorList>
            <person name="de Bekker C."/>
            <person name="Ohm R.A."/>
            <person name="Loreto R.G."/>
            <person name="Sebastian A."/>
            <person name="Albert I."/>
            <person name="Merrow M."/>
            <person name="Brachmann A."/>
            <person name="Hughes D.P."/>
        </authorList>
    </citation>
    <scope>NUCLEOTIDE SEQUENCE [LARGE SCALE GENOMIC DNA]</scope>
    <source>
        <strain evidence="2 3">SC16a</strain>
    </source>
</reference>
<dbReference type="STRING" id="268505.A0A2A9PCP4"/>
<dbReference type="OrthoDB" id="3231004at2759"/>
<evidence type="ECO:0008006" key="4">
    <source>
        <dbReference type="Google" id="ProtNLM"/>
    </source>
</evidence>
<keyword evidence="1" id="KW-0732">Signal</keyword>
<evidence type="ECO:0000313" key="3">
    <source>
        <dbReference type="Proteomes" id="UP000037136"/>
    </source>
</evidence>
<proteinExistence type="predicted"/>
<evidence type="ECO:0000313" key="2">
    <source>
        <dbReference type="EMBL" id="PFH58640.1"/>
    </source>
</evidence>
<feature type="chain" id="PRO_5013106424" description="Enterotoxin" evidence="1">
    <location>
        <begin position="22"/>
        <end position="503"/>
    </location>
</feature>
<keyword evidence="3" id="KW-1185">Reference proteome</keyword>
<dbReference type="Proteomes" id="UP000037136">
    <property type="component" value="Unassembled WGS sequence"/>
</dbReference>
<protein>
    <recommendedName>
        <fullName evidence="4">Enterotoxin</fullName>
    </recommendedName>
</protein>
<feature type="signal peptide" evidence="1">
    <location>
        <begin position="1"/>
        <end position="21"/>
    </location>
</feature>
<comment type="caution">
    <text evidence="2">The sequence shown here is derived from an EMBL/GenBank/DDBJ whole genome shotgun (WGS) entry which is preliminary data.</text>
</comment>
<dbReference type="EMBL" id="LAZP02000273">
    <property type="protein sequence ID" value="PFH58640.1"/>
    <property type="molecule type" value="Genomic_DNA"/>
</dbReference>
<evidence type="ECO:0000256" key="1">
    <source>
        <dbReference type="SAM" id="SignalP"/>
    </source>
</evidence>
<dbReference type="AlphaFoldDB" id="A0A2A9PCP4"/>
<accession>A0A2A9PCP4</accession>
<name>A0A2A9PCP4_OPHUN</name>
<reference evidence="2 3" key="2">
    <citation type="journal article" date="2017" name="Sci. Rep.">
        <title>Ant-infecting Ophiocordyceps genomes reveal a high diversity of potential behavioral manipulation genes and a possible major role for enterotoxins.</title>
        <authorList>
            <person name="de Bekker C."/>
            <person name="Ohm R.A."/>
            <person name="Evans H.C."/>
            <person name="Brachmann A."/>
            <person name="Hughes D.P."/>
        </authorList>
    </citation>
    <scope>NUCLEOTIDE SEQUENCE [LARGE SCALE GENOMIC DNA]</scope>
    <source>
        <strain evidence="2 3">SC16a</strain>
    </source>
</reference>
<gene>
    <name evidence="2" type="ORF">XA68_13433</name>
</gene>